<dbReference type="Proteomes" id="UP001500363">
    <property type="component" value="Unassembled WGS sequence"/>
</dbReference>
<accession>A0ABP4NES0</accession>
<comment type="caution">
    <text evidence="1">The sequence shown here is derived from an EMBL/GenBank/DDBJ whole genome shotgun (WGS) entry which is preliminary data.</text>
</comment>
<evidence type="ECO:0000313" key="1">
    <source>
        <dbReference type="EMBL" id="GAA1559190.1"/>
    </source>
</evidence>
<evidence type="ECO:0000313" key="2">
    <source>
        <dbReference type="Proteomes" id="UP001500363"/>
    </source>
</evidence>
<organism evidence="1 2">
    <name type="scientific">Kribbella lupini</name>
    <dbReference type="NCBI Taxonomy" id="291602"/>
    <lineage>
        <taxon>Bacteria</taxon>
        <taxon>Bacillati</taxon>
        <taxon>Actinomycetota</taxon>
        <taxon>Actinomycetes</taxon>
        <taxon>Propionibacteriales</taxon>
        <taxon>Kribbellaceae</taxon>
        <taxon>Kribbella</taxon>
    </lineage>
</organism>
<dbReference type="EMBL" id="BAAANC010000005">
    <property type="protein sequence ID" value="GAA1559190.1"/>
    <property type="molecule type" value="Genomic_DNA"/>
</dbReference>
<gene>
    <name evidence="1" type="ORF">GCM10009741_75260</name>
</gene>
<name>A0ABP4NES0_9ACTN</name>
<proteinExistence type="predicted"/>
<reference evidence="2" key="1">
    <citation type="journal article" date="2019" name="Int. J. Syst. Evol. Microbiol.">
        <title>The Global Catalogue of Microorganisms (GCM) 10K type strain sequencing project: providing services to taxonomists for standard genome sequencing and annotation.</title>
        <authorList>
            <consortium name="The Broad Institute Genomics Platform"/>
            <consortium name="The Broad Institute Genome Sequencing Center for Infectious Disease"/>
            <person name="Wu L."/>
            <person name="Ma J."/>
        </authorList>
    </citation>
    <scope>NUCLEOTIDE SEQUENCE [LARGE SCALE GENOMIC DNA]</scope>
    <source>
        <strain evidence="2">JCM 14303</strain>
    </source>
</reference>
<keyword evidence="2" id="KW-1185">Reference proteome</keyword>
<sequence>MRFEEDLYVDEDPRVVCWKDINSTDEQVELRRLDEWVNWLTGRYHLDYKTIPSCWQQHGSLVEELAALRTMWEGSFQDDAAPSDAIAFHRELDASLRRLREWNSRSGCSRTTHRAQLAE</sequence>
<dbReference type="RefSeq" id="WP_344182997.1">
    <property type="nucleotide sequence ID" value="NZ_BAAANC010000005.1"/>
</dbReference>
<protein>
    <submittedName>
        <fullName evidence="1">Uncharacterized protein</fullName>
    </submittedName>
</protein>